<keyword evidence="9" id="KW-0175">Coiled coil</keyword>
<name>A0ABW0IBJ6_9BACT</name>
<evidence type="ECO:0000256" key="5">
    <source>
        <dbReference type="ARBA" id="ARBA00022741"/>
    </source>
</evidence>
<dbReference type="SMART" id="SM00387">
    <property type="entry name" value="HATPase_c"/>
    <property type="match status" value="1"/>
</dbReference>
<dbReference type="EMBL" id="JBHSMA010000002">
    <property type="protein sequence ID" value="MFC5409512.1"/>
    <property type="molecule type" value="Genomic_DNA"/>
</dbReference>
<evidence type="ECO:0000256" key="6">
    <source>
        <dbReference type="ARBA" id="ARBA00022777"/>
    </source>
</evidence>
<proteinExistence type="predicted"/>
<dbReference type="PROSITE" id="PS50109">
    <property type="entry name" value="HIS_KIN"/>
    <property type="match status" value="1"/>
</dbReference>
<dbReference type="Pfam" id="PF00512">
    <property type="entry name" value="HisKA"/>
    <property type="match status" value="1"/>
</dbReference>
<evidence type="ECO:0000313" key="12">
    <source>
        <dbReference type="Proteomes" id="UP001596106"/>
    </source>
</evidence>
<dbReference type="InterPro" id="IPR003661">
    <property type="entry name" value="HisK_dim/P_dom"/>
</dbReference>
<keyword evidence="7" id="KW-0067">ATP-binding</keyword>
<keyword evidence="6 11" id="KW-0418">Kinase</keyword>
<dbReference type="SMART" id="SM00388">
    <property type="entry name" value="HisKA"/>
    <property type="match status" value="1"/>
</dbReference>
<keyword evidence="5" id="KW-0547">Nucleotide-binding</keyword>
<dbReference type="InterPro" id="IPR036097">
    <property type="entry name" value="HisK_dim/P_sf"/>
</dbReference>
<dbReference type="PRINTS" id="PR00344">
    <property type="entry name" value="BCTRLSENSOR"/>
</dbReference>
<keyword evidence="8" id="KW-0902">Two-component regulatory system</keyword>
<protein>
    <recommendedName>
        <fullName evidence="2">histidine kinase</fullName>
        <ecNumber evidence="2">2.7.13.3</ecNumber>
    </recommendedName>
</protein>
<evidence type="ECO:0000256" key="3">
    <source>
        <dbReference type="ARBA" id="ARBA00022553"/>
    </source>
</evidence>
<gene>
    <name evidence="11" type="ORF">ACFPMF_09350</name>
</gene>
<dbReference type="InterPro" id="IPR050351">
    <property type="entry name" value="BphY/WalK/GraS-like"/>
</dbReference>
<evidence type="ECO:0000313" key="11">
    <source>
        <dbReference type="EMBL" id="MFC5409512.1"/>
    </source>
</evidence>
<evidence type="ECO:0000256" key="9">
    <source>
        <dbReference type="SAM" id="Coils"/>
    </source>
</evidence>
<comment type="caution">
    <text evidence="11">The sequence shown here is derived from an EMBL/GenBank/DDBJ whole genome shotgun (WGS) entry which is preliminary data.</text>
</comment>
<dbReference type="InterPro" id="IPR005467">
    <property type="entry name" value="His_kinase_dom"/>
</dbReference>
<evidence type="ECO:0000259" key="10">
    <source>
        <dbReference type="PROSITE" id="PS50109"/>
    </source>
</evidence>
<comment type="catalytic activity">
    <reaction evidence="1">
        <text>ATP + protein L-histidine = ADP + protein N-phospho-L-histidine.</text>
        <dbReference type="EC" id="2.7.13.3"/>
    </reaction>
</comment>
<dbReference type="InterPro" id="IPR036890">
    <property type="entry name" value="HATPase_C_sf"/>
</dbReference>
<reference evidence="12" key="1">
    <citation type="journal article" date="2019" name="Int. J. Syst. Evol. Microbiol.">
        <title>The Global Catalogue of Microorganisms (GCM) 10K type strain sequencing project: providing services to taxonomists for standard genome sequencing and annotation.</title>
        <authorList>
            <consortium name="The Broad Institute Genomics Platform"/>
            <consortium name="The Broad Institute Genome Sequencing Center for Infectious Disease"/>
            <person name="Wu L."/>
            <person name="Ma J."/>
        </authorList>
    </citation>
    <scope>NUCLEOTIDE SEQUENCE [LARGE SCALE GENOMIC DNA]</scope>
    <source>
        <strain evidence="12">CCUG 55250</strain>
    </source>
</reference>
<dbReference type="Gene3D" id="1.10.287.130">
    <property type="match status" value="1"/>
</dbReference>
<dbReference type="CDD" id="cd00075">
    <property type="entry name" value="HATPase"/>
    <property type="match status" value="1"/>
</dbReference>
<evidence type="ECO:0000256" key="2">
    <source>
        <dbReference type="ARBA" id="ARBA00012438"/>
    </source>
</evidence>
<dbReference type="Pfam" id="PF02518">
    <property type="entry name" value="HATPase_c"/>
    <property type="match status" value="1"/>
</dbReference>
<dbReference type="SUPFAM" id="SSF55874">
    <property type="entry name" value="ATPase domain of HSP90 chaperone/DNA topoisomerase II/histidine kinase"/>
    <property type="match status" value="1"/>
</dbReference>
<dbReference type="CDD" id="cd00082">
    <property type="entry name" value="HisKA"/>
    <property type="match status" value="1"/>
</dbReference>
<feature type="domain" description="Histidine kinase" evidence="10">
    <location>
        <begin position="184"/>
        <end position="401"/>
    </location>
</feature>
<keyword evidence="4" id="KW-0808">Transferase</keyword>
<feature type="coiled-coil region" evidence="9">
    <location>
        <begin position="154"/>
        <end position="227"/>
    </location>
</feature>
<dbReference type="Gene3D" id="3.30.565.10">
    <property type="entry name" value="Histidine kinase-like ATPase, C-terminal domain"/>
    <property type="match status" value="1"/>
</dbReference>
<dbReference type="PANTHER" id="PTHR42878:SF7">
    <property type="entry name" value="SENSOR HISTIDINE KINASE GLRK"/>
    <property type="match status" value="1"/>
</dbReference>
<dbReference type="InterPro" id="IPR003594">
    <property type="entry name" value="HATPase_dom"/>
</dbReference>
<dbReference type="GO" id="GO:0016301">
    <property type="term" value="F:kinase activity"/>
    <property type="evidence" value="ECO:0007669"/>
    <property type="project" value="UniProtKB-KW"/>
</dbReference>
<keyword evidence="12" id="KW-1185">Reference proteome</keyword>
<dbReference type="RefSeq" id="WP_379843576.1">
    <property type="nucleotide sequence ID" value="NZ_JBHSMA010000002.1"/>
</dbReference>
<accession>A0ABW0IBJ6</accession>
<evidence type="ECO:0000256" key="8">
    <source>
        <dbReference type="ARBA" id="ARBA00023012"/>
    </source>
</evidence>
<dbReference type="PANTHER" id="PTHR42878">
    <property type="entry name" value="TWO-COMPONENT HISTIDINE KINASE"/>
    <property type="match status" value="1"/>
</dbReference>
<dbReference type="SUPFAM" id="SSF47384">
    <property type="entry name" value="Homodimeric domain of signal transducing histidine kinase"/>
    <property type="match status" value="1"/>
</dbReference>
<evidence type="ECO:0000256" key="1">
    <source>
        <dbReference type="ARBA" id="ARBA00000085"/>
    </source>
</evidence>
<evidence type="ECO:0000256" key="7">
    <source>
        <dbReference type="ARBA" id="ARBA00022840"/>
    </source>
</evidence>
<keyword evidence="3" id="KW-0597">Phosphoprotein</keyword>
<organism evidence="11 12">
    <name type="scientific">Larkinella bovis</name>
    <dbReference type="NCBI Taxonomy" id="683041"/>
    <lineage>
        <taxon>Bacteria</taxon>
        <taxon>Pseudomonadati</taxon>
        <taxon>Bacteroidota</taxon>
        <taxon>Cytophagia</taxon>
        <taxon>Cytophagales</taxon>
        <taxon>Spirosomataceae</taxon>
        <taxon>Larkinella</taxon>
    </lineage>
</organism>
<sequence length="403" mass="44846">MMTSSSTVESNSLIRLATYLATRREALFINWQMACKVEPALKGVARLSRQEFTSNVPLMLTMLEQRLLGQDQEVQVSLLAADHGLHRWQKGYTLAELSMEMQYLGRLLLEELRVFWQLYPSTDSRLMTSVYEHFAAFNNQISTGSVGQYAELHRIAASSRVEALEKALAELNEASLQRNELLRHSSHDLRGGFGAIEGAASLLEMGIESEQERKQMLEMLLRNLTNCRLLVTQLMDLARLEAGQESLNIQPVDAGLLLTNLVVGYQPLANKNGLLLKADGPASLVVECDPVHLQRIIQNLVLNALKYTPTGWVAVFWTRENEDYWLVSIQDSGPGLPTKAGWCAQTVGPTAHVSGLCSPHKGEGLGLSIVKGLCELLRANLEIESKPGEGTLFRIRLAIRWQP</sequence>
<evidence type="ECO:0000256" key="4">
    <source>
        <dbReference type="ARBA" id="ARBA00022679"/>
    </source>
</evidence>
<dbReference type="Proteomes" id="UP001596106">
    <property type="component" value="Unassembled WGS sequence"/>
</dbReference>
<dbReference type="InterPro" id="IPR004358">
    <property type="entry name" value="Sig_transdc_His_kin-like_C"/>
</dbReference>
<dbReference type="EC" id="2.7.13.3" evidence="2"/>